<evidence type="ECO:0000313" key="2">
    <source>
        <dbReference type="Proteomes" id="UP001652542"/>
    </source>
</evidence>
<evidence type="ECO:0000313" key="1">
    <source>
        <dbReference type="EMBL" id="MCV2870636.1"/>
    </source>
</evidence>
<dbReference type="EMBL" id="JAOWKY010000008">
    <property type="protein sequence ID" value="MCV2870636.1"/>
    <property type="molecule type" value="Genomic_DNA"/>
</dbReference>
<dbReference type="RefSeq" id="WP_263736314.1">
    <property type="nucleotide sequence ID" value="NZ_JAOWKY010000008.1"/>
</dbReference>
<proteinExistence type="predicted"/>
<dbReference type="Proteomes" id="UP001652542">
    <property type="component" value="Unassembled WGS sequence"/>
</dbReference>
<dbReference type="Pfam" id="PF18906">
    <property type="entry name" value="Phage_tube_2"/>
    <property type="match status" value="1"/>
</dbReference>
<comment type="caution">
    <text evidence="1">The sequence shown here is derived from an EMBL/GenBank/DDBJ whole genome shotgun (WGS) entry which is preliminary data.</text>
</comment>
<gene>
    <name evidence="1" type="ORF">OEW28_18645</name>
</gene>
<reference evidence="1 2" key="1">
    <citation type="submission" date="2022-10" db="EMBL/GenBank/DDBJ databases">
        <title>Defluviimonas sp. nov., isolated from ocean surface water.</title>
        <authorList>
            <person name="He W."/>
            <person name="Wang L."/>
            <person name="Zhang D.-F."/>
        </authorList>
    </citation>
    <scope>NUCLEOTIDE SEQUENCE [LARGE SCALE GENOMIC DNA]</scope>
    <source>
        <strain evidence="1 2">WL0002</strain>
    </source>
</reference>
<organism evidence="1 2">
    <name type="scientific">Albidovulum marisflavi</name>
    <dbReference type="NCBI Taxonomy" id="2984159"/>
    <lineage>
        <taxon>Bacteria</taxon>
        <taxon>Pseudomonadati</taxon>
        <taxon>Pseudomonadota</taxon>
        <taxon>Alphaproteobacteria</taxon>
        <taxon>Rhodobacterales</taxon>
        <taxon>Paracoccaceae</taxon>
        <taxon>Albidovulum</taxon>
    </lineage>
</organism>
<sequence length="312" mass="32600">MARQRGARTQLALAYESTYGTAPASGYTLMPFAASDLGAEQPLLDSELLGMGRDPLAPILDAITAGGDLTVPMDAEALGFWLKAAFGAPVTTGTGPYTHTFNSGGWAIPSMAIEVGMPDVPHYAMYAGVKLNELSWRMQRSGLLTGTARLIAQGEDTATSSNAGTPSSLNLVRFGHFQGSITRNGSALGNIVDAEITYSNNLDPVETIRADGKIDGADEGLASLRGRITTRFASTTLLDDAIAGTPCELAFGYTAPGGESFTLTAHAVYLSRPKTPIEGPGGVQVTFDWQGALDTSPARMATAVLVNDKASY</sequence>
<accession>A0ABT2ZHQ0</accession>
<keyword evidence="2" id="KW-1185">Reference proteome</keyword>
<name>A0ABT2ZHQ0_9RHOB</name>
<protein>
    <submittedName>
        <fullName evidence="1">Phage tail tube protein</fullName>
    </submittedName>
</protein>
<dbReference type="InterPro" id="IPR044000">
    <property type="entry name" value="Phage_tube_2"/>
</dbReference>